<dbReference type="EMBL" id="JANAFB010000001">
    <property type="protein sequence ID" value="MCP3424509.1"/>
    <property type="molecule type" value="Genomic_DNA"/>
</dbReference>
<keyword evidence="3 12" id="KW-0812">Transmembrane</keyword>
<evidence type="ECO:0000256" key="8">
    <source>
        <dbReference type="ARBA" id="ARBA00023133"/>
    </source>
</evidence>
<gene>
    <name evidence="13" type="ORF">NBM05_00270</name>
</gene>
<evidence type="ECO:0000256" key="1">
    <source>
        <dbReference type="ARBA" id="ARBA00004141"/>
    </source>
</evidence>
<evidence type="ECO:0000313" key="14">
    <source>
        <dbReference type="Proteomes" id="UP001139502"/>
    </source>
</evidence>
<accession>A0A9X2KHA1</accession>
<evidence type="ECO:0000256" key="6">
    <source>
        <dbReference type="ARBA" id="ARBA00023002"/>
    </source>
</evidence>
<feature type="transmembrane region" description="Helical" evidence="12">
    <location>
        <begin position="124"/>
        <end position="147"/>
    </location>
</feature>
<protein>
    <submittedName>
        <fullName evidence="13">COX15/CtaA family protein</fullName>
    </submittedName>
</protein>
<evidence type="ECO:0000256" key="4">
    <source>
        <dbReference type="ARBA" id="ARBA00022723"/>
    </source>
</evidence>
<proteinExistence type="predicted"/>
<comment type="subcellular location">
    <subcellularLocation>
        <location evidence="1">Membrane</location>
        <topology evidence="1">Multi-pass membrane protein</topology>
    </subcellularLocation>
</comment>
<evidence type="ECO:0000256" key="12">
    <source>
        <dbReference type="SAM" id="Phobius"/>
    </source>
</evidence>
<dbReference type="PANTHER" id="PTHR35457:SF1">
    <property type="entry name" value="HEME A SYNTHASE"/>
    <property type="match status" value="1"/>
</dbReference>
<evidence type="ECO:0000256" key="9">
    <source>
        <dbReference type="ARBA" id="ARBA00023136"/>
    </source>
</evidence>
<feature type="transmembrane region" description="Helical" evidence="12">
    <location>
        <begin position="98"/>
        <end position="117"/>
    </location>
</feature>
<keyword evidence="8" id="KW-0350">Heme biosynthesis</keyword>
<feature type="transmembrane region" description="Helical" evidence="12">
    <location>
        <begin position="199"/>
        <end position="218"/>
    </location>
</feature>
<dbReference type="GO" id="GO:0016020">
    <property type="term" value="C:membrane"/>
    <property type="evidence" value="ECO:0007669"/>
    <property type="project" value="UniProtKB-SubCell"/>
</dbReference>
<evidence type="ECO:0000256" key="7">
    <source>
        <dbReference type="ARBA" id="ARBA00023004"/>
    </source>
</evidence>
<reference evidence="13" key="1">
    <citation type="submission" date="2022-06" db="EMBL/GenBank/DDBJ databases">
        <title>Rothia sp. isolated from sandalwood seedling.</title>
        <authorList>
            <person name="Tuikhar N."/>
            <person name="Kirdat K."/>
            <person name="Thorat V."/>
            <person name="Swetha P."/>
            <person name="Padma S."/>
            <person name="Sundararaj R."/>
            <person name="Yadav A."/>
        </authorList>
    </citation>
    <scope>NUCLEOTIDE SEQUENCE</scope>
    <source>
        <strain evidence="13">AR01</strain>
    </source>
</reference>
<comment type="caution">
    <text evidence="13">The sequence shown here is derived from an EMBL/GenBank/DDBJ whole genome shotgun (WGS) entry which is preliminary data.</text>
</comment>
<dbReference type="GO" id="GO:0006784">
    <property type="term" value="P:heme A biosynthetic process"/>
    <property type="evidence" value="ECO:0007669"/>
    <property type="project" value="InterPro"/>
</dbReference>
<dbReference type="RefSeq" id="WP_254164115.1">
    <property type="nucleotide sequence ID" value="NZ_JANAFB010000001.1"/>
</dbReference>
<dbReference type="InterPro" id="IPR050450">
    <property type="entry name" value="COX15/CtaA_HemeA_synthase"/>
</dbReference>
<keyword evidence="2" id="KW-1003">Cell membrane</keyword>
<dbReference type="InterPro" id="IPR003780">
    <property type="entry name" value="COX15/CtaA_fam"/>
</dbReference>
<organism evidence="13 14">
    <name type="scientific">Rothia santali</name>
    <dbReference type="NCBI Taxonomy" id="2949643"/>
    <lineage>
        <taxon>Bacteria</taxon>
        <taxon>Bacillati</taxon>
        <taxon>Actinomycetota</taxon>
        <taxon>Actinomycetes</taxon>
        <taxon>Micrococcales</taxon>
        <taxon>Micrococcaceae</taxon>
        <taxon>Rothia</taxon>
    </lineage>
</organism>
<keyword evidence="7" id="KW-0408">Iron</keyword>
<name>A0A9X2KHA1_9MICC</name>
<sequence length="371" mass="40474">MTSSRTERPTRNTPGEVRPLGAWGRLWQRLAPVRITAWVRAMALATVLANMTLILTGGAVRLTQSGLGCPTWPRCTDDSWSNVPEMGIHGYIEFGNRLLTFVLTVVAVLTWIAVTRLRARQRDLFVLATILALGIPVQAVVGGVSVHMELNPWVVGIHFILSGTMIALGGILYSRVRRYSLERVREAERLHDVDASDPLLRRLGIVALAVAAFAVYMGTLVTGTGPHSGDADSARHEFNAVLVTRMHSVPVWILLIVIVAILVLRARRAWAPGVARSAWLLVAVMVYQGAVGYVQYFNGLPGWLVELHLLGAALTIWAVAALFDRMTVLGTGALRERAVLRVDAPVDHRLAEAGRQAAERDAAGRETAERG</sequence>
<keyword evidence="5 12" id="KW-1133">Transmembrane helix</keyword>
<evidence type="ECO:0000313" key="13">
    <source>
        <dbReference type="EMBL" id="MCP3424509.1"/>
    </source>
</evidence>
<keyword evidence="4" id="KW-0479">Metal-binding</keyword>
<evidence type="ECO:0000256" key="11">
    <source>
        <dbReference type="ARBA" id="ARBA00023444"/>
    </source>
</evidence>
<keyword evidence="6" id="KW-0560">Oxidoreductase</keyword>
<dbReference type="GO" id="GO:0016491">
    <property type="term" value="F:oxidoreductase activity"/>
    <property type="evidence" value="ECO:0007669"/>
    <property type="project" value="UniProtKB-KW"/>
</dbReference>
<evidence type="ECO:0000256" key="2">
    <source>
        <dbReference type="ARBA" id="ARBA00022475"/>
    </source>
</evidence>
<keyword evidence="14" id="KW-1185">Reference proteome</keyword>
<dbReference type="Pfam" id="PF02628">
    <property type="entry name" value="COX15-CtaA"/>
    <property type="match status" value="1"/>
</dbReference>
<feature type="transmembrane region" description="Helical" evidence="12">
    <location>
        <begin position="153"/>
        <end position="173"/>
    </location>
</feature>
<evidence type="ECO:0000256" key="10">
    <source>
        <dbReference type="ARBA" id="ARBA00023157"/>
    </source>
</evidence>
<evidence type="ECO:0000256" key="3">
    <source>
        <dbReference type="ARBA" id="ARBA00022692"/>
    </source>
</evidence>
<feature type="transmembrane region" description="Helical" evidence="12">
    <location>
        <begin position="278"/>
        <end position="297"/>
    </location>
</feature>
<feature type="transmembrane region" description="Helical" evidence="12">
    <location>
        <begin position="37"/>
        <end position="60"/>
    </location>
</feature>
<keyword evidence="10" id="KW-1015">Disulfide bond</keyword>
<evidence type="ECO:0000256" key="5">
    <source>
        <dbReference type="ARBA" id="ARBA00022989"/>
    </source>
</evidence>
<comment type="pathway">
    <text evidence="11">Porphyrin-containing compound metabolism.</text>
</comment>
<dbReference type="Proteomes" id="UP001139502">
    <property type="component" value="Unassembled WGS sequence"/>
</dbReference>
<feature type="transmembrane region" description="Helical" evidence="12">
    <location>
        <begin position="249"/>
        <end position="266"/>
    </location>
</feature>
<feature type="transmembrane region" description="Helical" evidence="12">
    <location>
        <begin position="303"/>
        <end position="323"/>
    </location>
</feature>
<dbReference type="PANTHER" id="PTHR35457">
    <property type="entry name" value="HEME A SYNTHASE"/>
    <property type="match status" value="1"/>
</dbReference>
<keyword evidence="9 12" id="KW-0472">Membrane</keyword>
<dbReference type="AlphaFoldDB" id="A0A9X2KHA1"/>
<dbReference type="GO" id="GO:0046872">
    <property type="term" value="F:metal ion binding"/>
    <property type="evidence" value="ECO:0007669"/>
    <property type="project" value="UniProtKB-KW"/>
</dbReference>